<organism evidence="2 3">
    <name type="scientific">Desulfosporosinus fructosivorans</name>
    <dbReference type="NCBI Taxonomy" id="2018669"/>
    <lineage>
        <taxon>Bacteria</taxon>
        <taxon>Bacillati</taxon>
        <taxon>Bacillota</taxon>
        <taxon>Clostridia</taxon>
        <taxon>Eubacteriales</taxon>
        <taxon>Desulfitobacteriaceae</taxon>
        <taxon>Desulfosporosinus</taxon>
    </lineage>
</organism>
<evidence type="ECO:0000259" key="1">
    <source>
        <dbReference type="Pfam" id="PF09189"/>
    </source>
</evidence>
<keyword evidence="3" id="KW-1185">Reference proteome</keyword>
<sequence>MTIIEHSLEMRGMPHRELEEYFLTIGGKQIGQGTYLGPNWQVELSDEWKCTLGSLQVTATQVRFRVNEEDWSEMLKAFRFRFLSAGG</sequence>
<dbReference type="InterPro" id="IPR015272">
    <property type="entry name" value="MoadD_C"/>
</dbReference>
<accession>A0A4Z0R1D1</accession>
<dbReference type="InterPro" id="IPR036473">
    <property type="entry name" value="Mopterin_CF_MoaD-rel_C_sf"/>
</dbReference>
<evidence type="ECO:0000313" key="2">
    <source>
        <dbReference type="EMBL" id="TGE36003.1"/>
    </source>
</evidence>
<evidence type="ECO:0000313" key="3">
    <source>
        <dbReference type="Proteomes" id="UP000298460"/>
    </source>
</evidence>
<gene>
    <name evidence="2" type="ORF">E4K67_23110</name>
</gene>
<dbReference type="Gene3D" id="3.30.1370.80">
    <property type="entry name" value="Molybdopterin cofactor biosynthesis MoaD-related, C-terminal domain"/>
    <property type="match status" value="1"/>
</dbReference>
<protein>
    <recommendedName>
        <fullName evidence="1">Molybdopterin cofactor biosynthesis MoaD-related C-terminal domain-containing protein</fullName>
    </recommendedName>
</protein>
<dbReference type="Proteomes" id="UP000298460">
    <property type="component" value="Unassembled WGS sequence"/>
</dbReference>
<reference evidence="2 3" key="1">
    <citation type="submission" date="2019-03" db="EMBL/GenBank/DDBJ databases">
        <title>Draft Genome Sequence of Desulfosporosinus fructosivorans Strain 63.6F, Isolated from Marine Sediment in the Baltic Sea.</title>
        <authorList>
            <person name="Hausmann B."/>
            <person name="Vandieken V."/>
            <person name="Pjevac P."/>
            <person name="Schreck K."/>
            <person name="Herbold C.W."/>
            <person name="Loy A."/>
        </authorList>
    </citation>
    <scope>NUCLEOTIDE SEQUENCE [LARGE SCALE GENOMIC DNA]</scope>
    <source>
        <strain evidence="2 3">63.6F</strain>
    </source>
</reference>
<dbReference type="Pfam" id="PF09189">
    <property type="entry name" value="MoaD_arch"/>
    <property type="match status" value="1"/>
</dbReference>
<name>A0A4Z0R1D1_9FIRM</name>
<feature type="domain" description="Molybdopterin cofactor biosynthesis MoaD-related C-terminal" evidence="1">
    <location>
        <begin position="7"/>
        <end position="87"/>
    </location>
</feature>
<dbReference type="EMBL" id="SPQQ01000010">
    <property type="protein sequence ID" value="TGE36003.1"/>
    <property type="molecule type" value="Genomic_DNA"/>
</dbReference>
<comment type="caution">
    <text evidence="2">The sequence shown here is derived from an EMBL/GenBank/DDBJ whole genome shotgun (WGS) entry which is preliminary data.</text>
</comment>
<dbReference type="OrthoDB" id="1798819at2"/>
<proteinExistence type="predicted"/>
<dbReference type="AlphaFoldDB" id="A0A4Z0R1D1"/>
<dbReference type="RefSeq" id="WP_135551071.1">
    <property type="nucleotide sequence ID" value="NZ_SPQQ01000010.1"/>
</dbReference>